<sequence>MDLDFKVLQKIKGNPSAEVAPNRRLKVNPGQDYVYDMPKELIYNVNKEFPLENMLKQVTDAGEESLSIQGRKFMTILIREADSERFRDRTAEMIEKVAQQTGIRFPHVFERYIELGILALRPRDAWTVTEATTRTLKVRSYNCSLSKLLAEKGVNNCGLFCLAANKTAAERIGITLDITCAKDNMGICEFTYRPQ</sequence>
<reference evidence="1 2" key="1">
    <citation type="submission" date="2015-06" db="EMBL/GenBank/DDBJ databases">
        <title>Draft genome of the moderately acidophilic sulfate reducer Candidatus Desulfosporosinus acididurans strain M1.</title>
        <authorList>
            <person name="Poehlein A."/>
            <person name="Petzsch P."/>
            <person name="Johnson B.D."/>
            <person name="Schloemann M."/>
            <person name="Daniel R."/>
            <person name="Muehling M."/>
        </authorList>
    </citation>
    <scope>NUCLEOTIDE SEQUENCE [LARGE SCALE GENOMIC DNA]</scope>
    <source>
        <strain evidence="1 2">M1</strain>
    </source>
</reference>
<keyword evidence="2" id="KW-1185">Reference proteome</keyword>
<organism evidence="1 2">
    <name type="scientific">Desulfosporosinus acididurans</name>
    <dbReference type="NCBI Taxonomy" id="476652"/>
    <lineage>
        <taxon>Bacteria</taxon>
        <taxon>Bacillati</taxon>
        <taxon>Bacillota</taxon>
        <taxon>Clostridia</taxon>
        <taxon>Eubacteriales</taxon>
        <taxon>Desulfitobacteriaceae</taxon>
        <taxon>Desulfosporosinus</taxon>
    </lineage>
</organism>
<accession>A0A0J1FPW7</accession>
<dbReference type="Proteomes" id="UP000036356">
    <property type="component" value="Unassembled WGS sequence"/>
</dbReference>
<dbReference type="AlphaFoldDB" id="A0A0J1FPW7"/>
<evidence type="ECO:0000313" key="2">
    <source>
        <dbReference type="Proteomes" id="UP000036356"/>
    </source>
</evidence>
<dbReference type="EMBL" id="LDZY01000008">
    <property type="protein sequence ID" value="KLU65520.1"/>
    <property type="molecule type" value="Genomic_DNA"/>
</dbReference>
<name>A0A0J1FPW7_9FIRM</name>
<dbReference type="RefSeq" id="WP_047810482.1">
    <property type="nucleotide sequence ID" value="NZ_LDZY01000008.1"/>
</dbReference>
<evidence type="ECO:0008006" key="3">
    <source>
        <dbReference type="Google" id="ProtNLM"/>
    </source>
</evidence>
<comment type="caution">
    <text evidence="1">The sequence shown here is derived from an EMBL/GenBank/DDBJ whole genome shotgun (WGS) entry which is preliminary data.</text>
</comment>
<dbReference type="PATRIC" id="fig|476652.3.peg.2781"/>
<evidence type="ECO:0000313" key="1">
    <source>
        <dbReference type="EMBL" id="KLU65520.1"/>
    </source>
</evidence>
<proteinExistence type="predicted"/>
<dbReference type="STRING" id="476652.DEAC_c26570"/>
<protein>
    <recommendedName>
        <fullName evidence="3">V4R domain protein</fullName>
    </recommendedName>
</protein>
<gene>
    <name evidence="1" type="ORF">DEAC_c26570</name>
</gene>